<dbReference type="AlphaFoldDB" id="A0A8H3LGX8"/>
<reference evidence="1" key="1">
    <citation type="submission" date="2019-10" db="EMBL/GenBank/DDBJ databases">
        <title>Conservation and host-specific expression of non-tandemly repeated heterogenous ribosome RNA gene in arbuscular mycorrhizal fungi.</title>
        <authorList>
            <person name="Maeda T."/>
            <person name="Kobayashi Y."/>
            <person name="Nakagawa T."/>
            <person name="Ezawa T."/>
            <person name="Yamaguchi K."/>
            <person name="Bino T."/>
            <person name="Nishimoto Y."/>
            <person name="Shigenobu S."/>
            <person name="Kawaguchi M."/>
        </authorList>
    </citation>
    <scope>NUCLEOTIDE SEQUENCE</scope>
    <source>
        <strain evidence="1">HR1</strain>
    </source>
</reference>
<dbReference type="Proteomes" id="UP000615446">
    <property type="component" value="Unassembled WGS sequence"/>
</dbReference>
<evidence type="ECO:0000313" key="2">
    <source>
        <dbReference type="Proteomes" id="UP000615446"/>
    </source>
</evidence>
<protein>
    <submittedName>
        <fullName evidence="1">Uncharacterized protein</fullName>
    </submittedName>
</protein>
<organism evidence="1 2">
    <name type="scientific">Rhizophagus clarus</name>
    <dbReference type="NCBI Taxonomy" id="94130"/>
    <lineage>
        <taxon>Eukaryota</taxon>
        <taxon>Fungi</taxon>
        <taxon>Fungi incertae sedis</taxon>
        <taxon>Mucoromycota</taxon>
        <taxon>Glomeromycotina</taxon>
        <taxon>Glomeromycetes</taxon>
        <taxon>Glomerales</taxon>
        <taxon>Glomeraceae</taxon>
        <taxon>Rhizophagus</taxon>
    </lineage>
</organism>
<dbReference type="EMBL" id="BLAL01000156">
    <property type="protein sequence ID" value="GES85500.1"/>
    <property type="molecule type" value="Genomic_DNA"/>
</dbReference>
<gene>
    <name evidence="1" type="ORF">RCL2_001260400</name>
</gene>
<sequence>MNDFFSTFELILDDKNFRATFLVYKDAFLTTTALYKDNDLLRNLLDDTIDSYHLSDQFMDLKISIDKEHQSQSVAVSTNKHQSE</sequence>
<name>A0A8H3LGX8_9GLOM</name>
<accession>A0A8H3LGX8</accession>
<comment type="caution">
    <text evidence="1">The sequence shown here is derived from an EMBL/GenBank/DDBJ whole genome shotgun (WGS) entry which is preliminary data.</text>
</comment>
<proteinExistence type="predicted"/>
<evidence type="ECO:0000313" key="1">
    <source>
        <dbReference type="EMBL" id="GES85500.1"/>
    </source>
</evidence>